<protein>
    <submittedName>
        <fullName evidence="1">Uncharacterized protein</fullName>
    </submittedName>
</protein>
<dbReference type="EMBL" id="GBRH01254784">
    <property type="protein sequence ID" value="JAD43111.1"/>
    <property type="molecule type" value="Transcribed_RNA"/>
</dbReference>
<name>A0A0A8ZWC4_ARUDO</name>
<sequence>MNLSTCTRLPLSGSIYIFHASGQSLSMRRSHTCTLDIGLTLVEFVNL</sequence>
<accession>A0A0A8ZWC4</accession>
<organism evidence="1">
    <name type="scientific">Arundo donax</name>
    <name type="common">Giant reed</name>
    <name type="synonym">Donax arundinaceus</name>
    <dbReference type="NCBI Taxonomy" id="35708"/>
    <lineage>
        <taxon>Eukaryota</taxon>
        <taxon>Viridiplantae</taxon>
        <taxon>Streptophyta</taxon>
        <taxon>Embryophyta</taxon>
        <taxon>Tracheophyta</taxon>
        <taxon>Spermatophyta</taxon>
        <taxon>Magnoliopsida</taxon>
        <taxon>Liliopsida</taxon>
        <taxon>Poales</taxon>
        <taxon>Poaceae</taxon>
        <taxon>PACMAD clade</taxon>
        <taxon>Arundinoideae</taxon>
        <taxon>Arundineae</taxon>
        <taxon>Arundo</taxon>
    </lineage>
</organism>
<reference evidence="1" key="2">
    <citation type="journal article" date="2015" name="Data Brief">
        <title>Shoot transcriptome of the giant reed, Arundo donax.</title>
        <authorList>
            <person name="Barrero R.A."/>
            <person name="Guerrero F.D."/>
            <person name="Moolhuijzen P."/>
            <person name="Goolsby J.A."/>
            <person name="Tidwell J."/>
            <person name="Bellgard S.E."/>
            <person name="Bellgard M.I."/>
        </authorList>
    </citation>
    <scope>NUCLEOTIDE SEQUENCE</scope>
    <source>
        <tissue evidence="1">Shoot tissue taken approximately 20 cm above the soil surface</tissue>
    </source>
</reference>
<proteinExistence type="predicted"/>
<evidence type="ECO:0000313" key="1">
    <source>
        <dbReference type="EMBL" id="JAD43111.1"/>
    </source>
</evidence>
<dbReference type="AlphaFoldDB" id="A0A0A8ZWC4"/>
<reference evidence="1" key="1">
    <citation type="submission" date="2014-09" db="EMBL/GenBank/DDBJ databases">
        <authorList>
            <person name="Magalhaes I.L.F."/>
            <person name="Oliveira U."/>
            <person name="Santos F.R."/>
            <person name="Vidigal T.H.D.A."/>
            <person name="Brescovit A.D."/>
            <person name="Santos A.J."/>
        </authorList>
    </citation>
    <scope>NUCLEOTIDE SEQUENCE</scope>
    <source>
        <tissue evidence="1">Shoot tissue taken approximately 20 cm above the soil surface</tissue>
    </source>
</reference>